<dbReference type="SMART" id="SM00729">
    <property type="entry name" value="Elp3"/>
    <property type="match status" value="1"/>
</dbReference>
<dbReference type="Gene3D" id="3.20.20.70">
    <property type="entry name" value="Aldolase class I"/>
    <property type="match status" value="1"/>
</dbReference>
<dbReference type="AlphaFoldDB" id="A0A1M4UBF4"/>
<keyword evidence="6" id="KW-0408">Iron</keyword>
<keyword evidence="3" id="KW-0949">S-adenosyl-L-methionine</keyword>
<evidence type="ECO:0000256" key="5">
    <source>
        <dbReference type="ARBA" id="ARBA00023002"/>
    </source>
</evidence>
<organism evidence="9 10">
    <name type="scientific">Tissierella praeacuta DSM 18095</name>
    <dbReference type="NCBI Taxonomy" id="1123404"/>
    <lineage>
        <taxon>Bacteria</taxon>
        <taxon>Bacillati</taxon>
        <taxon>Bacillota</taxon>
        <taxon>Tissierellia</taxon>
        <taxon>Tissierellales</taxon>
        <taxon>Tissierellaceae</taxon>
        <taxon>Tissierella</taxon>
    </lineage>
</organism>
<dbReference type="PANTHER" id="PTHR11228:SF7">
    <property type="entry name" value="PQQA PEPTIDE CYCLASE"/>
    <property type="match status" value="1"/>
</dbReference>
<dbReference type="NCBIfam" id="TIGR04085">
    <property type="entry name" value="rSAM_more_4Fe4S"/>
    <property type="match status" value="1"/>
</dbReference>
<dbReference type="Pfam" id="PF04055">
    <property type="entry name" value="Radical_SAM"/>
    <property type="match status" value="1"/>
</dbReference>
<dbReference type="InterPro" id="IPR007197">
    <property type="entry name" value="rSAM"/>
</dbReference>
<accession>A0A1M4UBF4</accession>
<dbReference type="InterPro" id="IPR000385">
    <property type="entry name" value="MoaA_NifB_PqqE_Fe-S-bd_CS"/>
</dbReference>
<dbReference type="EMBL" id="FQTY01000003">
    <property type="protein sequence ID" value="SHE53927.1"/>
    <property type="molecule type" value="Genomic_DNA"/>
</dbReference>
<evidence type="ECO:0000256" key="2">
    <source>
        <dbReference type="ARBA" id="ARBA00022485"/>
    </source>
</evidence>
<dbReference type="InterPro" id="IPR050377">
    <property type="entry name" value="Radical_SAM_PqqE_MftC-like"/>
</dbReference>
<sequence length="384" mass="44771">MNIVDKLKKINEYSFFADYHPSNFIRRIAYKAFTKNVRPTEPSFVSWNLVNECNLNCFFCSADANKKKSKELDYESCMKIVDYLIQNKVSYIQLLGGEPTLHSRYLDIIEKLIYSNIFVELVTNGSGIDSDAAERLSKMPKEFLRIKVSLDSSDKIINDKQRGKNSFQYATNAISLLSDRGIINLRVQMVVTNFNKDNIFEMYKYLHKYNLNSFGITMLLPTGRGKEFEPPEIDHNILDQILAMIDYYDDKKKIKLEKFHFGYIQNIMKEESICYGEIDEKTSNLIFKIKCSTGIVKMNIDSNGDVYPCDYLRFPEFKMGNILTDTHDEIWNNKKFLELVNLNRNDKKECSSCKHKKCCTGCTGLAYEKYRDIRRKDPNCKIVN</sequence>
<comment type="cofactor">
    <cofactor evidence="1">
        <name>[4Fe-4S] cluster</name>
        <dbReference type="ChEBI" id="CHEBI:49883"/>
    </cofactor>
</comment>
<dbReference type="CDD" id="cd01335">
    <property type="entry name" value="Radical_SAM"/>
    <property type="match status" value="1"/>
</dbReference>
<dbReference type="GO" id="GO:0016491">
    <property type="term" value="F:oxidoreductase activity"/>
    <property type="evidence" value="ECO:0007669"/>
    <property type="project" value="UniProtKB-KW"/>
</dbReference>
<dbReference type="GO" id="GO:0046872">
    <property type="term" value="F:metal ion binding"/>
    <property type="evidence" value="ECO:0007669"/>
    <property type="project" value="UniProtKB-KW"/>
</dbReference>
<dbReference type="SFLD" id="SFLDG01386">
    <property type="entry name" value="main_SPASM_domain-containing"/>
    <property type="match status" value="1"/>
</dbReference>
<evidence type="ECO:0000256" key="7">
    <source>
        <dbReference type="ARBA" id="ARBA00023014"/>
    </source>
</evidence>
<dbReference type="InterPro" id="IPR023885">
    <property type="entry name" value="4Fe4S-binding_SPASM_dom"/>
</dbReference>
<dbReference type="InterPro" id="IPR013785">
    <property type="entry name" value="Aldolase_TIM"/>
</dbReference>
<proteinExistence type="predicted"/>
<dbReference type="RefSeq" id="WP_072973799.1">
    <property type="nucleotide sequence ID" value="NZ_FQTY01000003.1"/>
</dbReference>
<protein>
    <submittedName>
        <fullName evidence="9">Radical SAM additional 4Fe4S-binding SPASM domain-containing protein</fullName>
    </submittedName>
</protein>
<dbReference type="GO" id="GO:0051539">
    <property type="term" value="F:4 iron, 4 sulfur cluster binding"/>
    <property type="evidence" value="ECO:0007669"/>
    <property type="project" value="UniProtKB-KW"/>
</dbReference>
<evidence type="ECO:0000313" key="9">
    <source>
        <dbReference type="EMBL" id="SHE53927.1"/>
    </source>
</evidence>
<keyword evidence="2" id="KW-0004">4Fe-4S</keyword>
<dbReference type="PROSITE" id="PS51918">
    <property type="entry name" value="RADICAL_SAM"/>
    <property type="match status" value="1"/>
</dbReference>
<dbReference type="InterPro" id="IPR058240">
    <property type="entry name" value="rSAM_sf"/>
</dbReference>
<evidence type="ECO:0000256" key="4">
    <source>
        <dbReference type="ARBA" id="ARBA00022723"/>
    </source>
</evidence>
<keyword evidence="4" id="KW-0479">Metal-binding</keyword>
<dbReference type="InterPro" id="IPR017200">
    <property type="entry name" value="PqqE-like"/>
</dbReference>
<evidence type="ECO:0000256" key="1">
    <source>
        <dbReference type="ARBA" id="ARBA00001966"/>
    </source>
</evidence>
<dbReference type="STRING" id="1123404.SAMN02745784_00987"/>
<keyword evidence="7" id="KW-0411">Iron-sulfur</keyword>
<dbReference type="GeneID" id="90996185"/>
<dbReference type="InterPro" id="IPR006638">
    <property type="entry name" value="Elp3/MiaA/NifB-like_rSAM"/>
</dbReference>
<dbReference type="PIRSF" id="PIRSF037420">
    <property type="entry name" value="PQQ_syn_pqqE"/>
    <property type="match status" value="1"/>
</dbReference>
<dbReference type="Proteomes" id="UP000184114">
    <property type="component" value="Unassembled WGS sequence"/>
</dbReference>
<gene>
    <name evidence="9" type="ORF">SAMN02745784_00987</name>
</gene>
<name>A0A1M4UBF4_9FIRM</name>
<dbReference type="SFLD" id="SFLDG01067">
    <property type="entry name" value="SPASM/twitch_domain_containing"/>
    <property type="match status" value="1"/>
</dbReference>
<dbReference type="PROSITE" id="PS01305">
    <property type="entry name" value="MOAA_NIFB_PQQE"/>
    <property type="match status" value="1"/>
</dbReference>
<dbReference type="PANTHER" id="PTHR11228">
    <property type="entry name" value="RADICAL SAM DOMAIN PROTEIN"/>
    <property type="match status" value="1"/>
</dbReference>
<dbReference type="Pfam" id="PF13186">
    <property type="entry name" value="SPASM"/>
    <property type="match status" value="1"/>
</dbReference>
<reference evidence="10" key="1">
    <citation type="submission" date="2016-11" db="EMBL/GenBank/DDBJ databases">
        <authorList>
            <person name="Varghese N."/>
            <person name="Submissions S."/>
        </authorList>
    </citation>
    <scope>NUCLEOTIDE SEQUENCE [LARGE SCALE GENOMIC DNA]</scope>
    <source>
        <strain evidence="10">DSM 18095</strain>
    </source>
</reference>
<evidence type="ECO:0000256" key="6">
    <source>
        <dbReference type="ARBA" id="ARBA00023004"/>
    </source>
</evidence>
<dbReference type="GO" id="GO:0032324">
    <property type="term" value="P:molybdopterin cofactor biosynthetic process"/>
    <property type="evidence" value="ECO:0007669"/>
    <property type="project" value="UniProtKB-ARBA"/>
</dbReference>
<keyword evidence="5" id="KW-0560">Oxidoreductase</keyword>
<evidence type="ECO:0000259" key="8">
    <source>
        <dbReference type="PROSITE" id="PS51918"/>
    </source>
</evidence>
<dbReference type="SUPFAM" id="SSF102114">
    <property type="entry name" value="Radical SAM enzymes"/>
    <property type="match status" value="1"/>
</dbReference>
<evidence type="ECO:0000313" key="10">
    <source>
        <dbReference type="Proteomes" id="UP000184114"/>
    </source>
</evidence>
<feature type="domain" description="Radical SAM core" evidence="8">
    <location>
        <begin position="39"/>
        <end position="249"/>
    </location>
</feature>
<evidence type="ECO:0000256" key="3">
    <source>
        <dbReference type="ARBA" id="ARBA00022691"/>
    </source>
</evidence>
<dbReference type="SFLD" id="SFLDS00029">
    <property type="entry name" value="Radical_SAM"/>
    <property type="match status" value="1"/>
</dbReference>
<keyword evidence="10" id="KW-1185">Reference proteome</keyword>